<dbReference type="GO" id="GO:0022857">
    <property type="term" value="F:transmembrane transporter activity"/>
    <property type="evidence" value="ECO:0007669"/>
    <property type="project" value="TreeGrafter"/>
</dbReference>
<evidence type="ECO:0000256" key="9">
    <source>
        <dbReference type="SAM" id="Phobius"/>
    </source>
</evidence>
<proteinExistence type="inferred from homology"/>
<feature type="transmembrane region" description="Helical" evidence="9">
    <location>
        <begin position="21"/>
        <end position="45"/>
    </location>
</feature>
<feature type="transmembrane region" description="Helical" evidence="9">
    <location>
        <begin position="137"/>
        <end position="155"/>
    </location>
</feature>
<evidence type="ECO:0000256" key="5">
    <source>
        <dbReference type="ARBA" id="ARBA00022692"/>
    </source>
</evidence>
<keyword evidence="12" id="KW-1185">Reference proteome</keyword>
<dbReference type="PANTHER" id="PTHR35011">
    <property type="entry name" value="2,3-DIKETO-L-GULONATE TRAP TRANSPORTER SMALL PERMEASE PROTEIN YIAM"/>
    <property type="match status" value="1"/>
</dbReference>
<feature type="transmembrane region" description="Helical" evidence="9">
    <location>
        <begin position="96"/>
        <end position="117"/>
    </location>
</feature>
<evidence type="ECO:0000256" key="7">
    <source>
        <dbReference type="ARBA" id="ARBA00023136"/>
    </source>
</evidence>
<dbReference type="OrthoDB" id="49066at2"/>
<keyword evidence="7 9" id="KW-0472">Membrane</keyword>
<dbReference type="AlphaFoldDB" id="A0A1N6U260"/>
<keyword evidence="4" id="KW-0997">Cell inner membrane</keyword>
<keyword evidence="3" id="KW-1003">Cell membrane</keyword>
<organism evidence="11 12">
    <name type="scientific">Halanaerobium kushneri</name>
    <dbReference type="NCBI Taxonomy" id="56779"/>
    <lineage>
        <taxon>Bacteria</taxon>
        <taxon>Bacillati</taxon>
        <taxon>Bacillota</taxon>
        <taxon>Clostridia</taxon>
        <taxon>Halanaerobiales</taxon>
        <taxon>Halanaerobiaceae</taxon>
        <taxon>Halanaerobium</taxon>
    </lineage>
</organism>
<keyword evidence="5 9" id="KW-0812">Transmembrane</keyword>
<keyword evidence="2" id="KW-0813">Transport</keyword>
<comment type="subcellular location">
    <subcellularLocation>
        <location evidence="1">Cell inner membrane</location>
        <topology evidence="1">Multi-pass membrane protein</topology>
    </subcellularLocation>
</comment>
<evidence type="ECO:0000256" key="3">
    <source>
        <dbReference type="ARBA" id="ARBA00022475"/>
    </source>
</evidence>
<dbReference type="InterPro" id="IPR007387">
    <property type="entry name" value="TRAP_DctQ"/>
</dbReference>
<evidence type="ECO:0000256" key="6">
    <source>
        <dbReference type="ARBA" id="ARBA00022989"/>
    </source>
</evidence>
<evidence type="ECO:0000256" key="4">
    <source>
        <dbReference type="ARBA" id="ARBA00022519"/>
    </source>
</evidence>
<dbReference type="STRING" id="56779.SAMN05421834_10616"/>
<gene>
    <name evidence="11" type="ORF">SAMN05421834_10616</name>
</gene>
<sequence length="182" mass="21240">MEEKKEKQGFLNKILDNTEKFISYIAMIFLVAMIVIVSTTVFTRYTINFTFRWSDEVALLMMIWFGFLGMALGVKNSVHLSIEFFMSLFPEKYQKYIYKIEDILVGIFGFFMLKYGWELYNATKTTVLPATQWTRGLLFIMLPLSGILIILYSAAKFFGILREEHLTIQSETEKNKKAKGEN</sequence>
<keyword evidence="6 9" id="KW-1133">Transmembrane helix</keyword>
<dbReference type="Pfam" id="PF04290">
    <property type="entry name" value="DctQ"/>
    <property type="match status" value="1"/>
</dbReference>
<dbReference type="EMBL" id="FTNC01000006">
    <property type="protein sequence ID" value="SIQ59728.1"/>
    <property type="molecule type" value="Genomic_DNA"/>
</dbReference>
<evidence type="ECO:0000313" key="12">
    <source>
        <dbReference type="Proteomes" id="UP000185669"/>
    </source>
</evidence>
<protein>
    <submittedName>
        <fullName evidence="11">TRAP-type C4-dicarboxylate transport system, small permease component</fullName>
    </submittedName>
</protein>
<accession>A0A1N6U260</accession>
<dbReference type="RefSeq" id="WP_076544350.1">
    <property type="nucleotide sequence ID" value="NZ_FTNC01000006.1"/>
</dbReference>
<dbReference type="Proteomes" id="UP000185669">
    <property type="component" value="Unassembled WGS sequence"/>
</dbReference>
<feature type="transmembrane region" description="Helical" evidence="9">
    <location>
        <begin position="57"/>
        <end position="75"/>
    </location>
</feature>
<evidence type="ECO:0000259" key="10">
    <source>
        <dbReference type="Pfam" id="PF04290"/>
    </source>
</evidence>
<comment type="similarity">
    <text evidence="8">Belongs to the TRAP transporter small permease family.</text>
</comment>
<evidence type="ECO:0000256" key="1">
    <source>
        <dbReference type="ARBA" id="ARBA00004429"/>
    </source>
</evidence>
<evidence type="ECO:0000256" key="2">
    <source>
        <dbReference type="ARBA" id="ARBA00022448"/>
    </source>
</evidence>
<name>A0A1N6U260_9FIRM</name>
<dbReference type="InterPro" id="IPR055348">
    <property type="entry name" value="DctQ"/>
</dbReference>
<dbReference type="GO" id="GO:0015740">
    <property type="term" value="P:C4-dicarboxylate transport"/>
    <property type="evidence" value="ECO:0007669"/>
    <property type="project" value="TreeGrafter"/>
</dbReference>
<dbReference type="PANTHER" id="PTHR35011:SF11">
    <property type="entry name" value="TRAP TRANSPORTER SMALL PERMEASE PROTEIN"/>
    <property type="match status" value="1"/>
</dbReference>
<evidence type="ECO:0000256" key="8">
    <source>
        <dbReference type="ARBA" id="ARBA00038436"/>
    </source>
</evidence>
<reference evidence="12" key="1">
    <citation type="submission" date="2017-01" db="EMBL/GenBank/DDBJ databases">
        <authorList>
            <person name="Varghese N."/>
            <person name="Submissions S."/>
        </authorList>
    </citation>
    <scope>NUCLEOTIDE SEQUENCE [LARGE SCALE GENOMIC DNA]</scope>
    <source>
        <strain evidence="12">ATCC 700103</strain>
    </source>
</reference>
<evidence type="ECO:0000313" key="11">
    <source>
        <dbReference type="EMBL" id="SIQ59728.1"/>
    </source>
</evidence>
<dbReference type="GO" id="GO:0005886">
    <property type="term" value="C:plasma membrane"/>
    <property type="evidence" value="ECO:0007669"/>
    <property type="project" value="UniProtKB-SubCell"/>
</dbReference>
<feature type="domain" description="Tripartite ATP-independent periplasmic transporters DctQ component" evidence="10">
    <location>
        <begin position="33"/>
        <end position="162"/>
    </location>
</feature>